<dbReference type="InterPro" id="IPR017871">
    <property type="entry name" value="ABC_transporter-like_CS"/>
</dbReference>
<feature type="domain" description="ABC transporter" evidence="4">
    <location>
        <begin position="6"/>
        <end position="241"/>
    </location>
</feature>
<proteinExistence type="inferred from homology"/>
<dbReference type="CDD" id="cd03214">
    <property type="entry name" value="ABC_Iron-Siderophores_B12_Hemin"/>
    <property type="match status" value="1"/>
</dbReference>
<dbReference type="Gene3D" id="3.40.50.300">
    <property type="entry name" value="P-loop containing nucleotide triphosphate hydrolases"/>
    <property type="match status" value="1"/>
</dbReference>
<comment type="caution">
    <text evidence="5">The sequence shown here is derived from an EMBL/GenBank/DDBJ whole genome shotgun (WGS) entry which is preliminary data.</text>
</comment>
<sequence>MADRHLHIRDLSVSYPRATRPTLDGITLERIAPGRMTVFAGPNGAGKSTLLKAIAGTVRYSGVIRLGDTDLASLPPREKSGLIGFMPQSGSARARLTVLEAVLAATDITSGLRASRQSMDAACDALERLGILQLAQTPLASLSGGQRQLAVLAQSLARRPPVLLLDEPTSALDLRHQFEVMAVLQSLADEGTTIILVLHDLALAARWAGHFVFLADGRIAAAGAAVETLTPALLHKVYGIRAEVATRPDGAMTIHVLAPG</sequence>
<gene>
    <name evidence="5" type="ORF">ABID12_002714</name>
</gene>
<dbReference type="PANTHER" id="PTHR42794:SF2">
    <property type="entry name" value="ABC TRANSPORTER ATP-BINDING PROTEIN"/>
    <property type="match status" value="1"/>
</dbReference>
<dbReference type="EMBL" id="JBEPLY010000009">
    <property type="protein sequence ID" value="MET3600763.1"/>
    <property type="molecule type" value="Genomic_DNA"/>
</dbReference>
<dbReference type="InterPro" id="IPR003439">
    <property type="entry name" value="ABC_transporter-like_ATP-bd"/>
</dbReference>
<accession>A0ABV2ICY0</accession>
<evidence type="ECO:0000256" key="1">
    <source>
        <dbReference type="ARBA" id="ARBA00005417"/>
    </source>
</evidence>
<evidence type="ECO:0000256" key="2">
    <source>
        <dbReference type="ARBA" id="ARBA00022741"/>
    </source>
</evidence>
<dbReference type="SUPFAM" id="SSF52540">
    <property type="entry name" value="P-loop containing nucleoside triphosphate hydrolases"/>
    <property type="match status" value="1"/>
</dbReference>
<evidence type="ECO:0000313" key="5">
    <source>
        <dbReference type="EMBL" id="MET3600763.1"/>
    </source>
</evidence>
<keyword evidence="6" id="KW-1185">Reference proteome</keyword>
<keyword evidence="2" id="KW-0547">Nucleotide-binding</keyword>
<dbReference type="RefSeq" id="WP_354434644.1">
    <property type="nucleotide sequence ID" value="NZ_JBEPLY010000009.1"/>
</dbReference>
<dbReference type="InterPro" id="IPR027417">
    <property type="entry name" value="P-loop_NTPase"/>
</dbReference>
<dbReference type="SMART" id="SM00382">
    <property type="entry name" value="AAA"/>
    <property type="match status" value="1"/>
</dbReference>
<evidence type="ECO:0000259" key="4">
    <source>
        <dbReference type="PROSITE" id="PS50893"/>
    </source>
</evidence>
<evidence type="ECO:0000313" key="6">
    <source>
        <dbReference type="Proteomes" id="UP001549164"/>
    </source>
</evidence>
<dbReference type="PANTHER" id="PTHR42794">
    <property type="entry name" value="HEMIN IMPORT ATP-BINDING PROTEIN HMUV"/>
    <property type="match status" value="1"/>
</dbReference>
<organism evidence="5 6">
    <name type="scientific">Martelella mangrovi</name>
    <dbReference type="NCBI Taxonomy" id="1397477"/>
    <lineage>
        <taxon>Bacteria</taxon>
        <taxon>Pseudomonadati</taxon>
        <taxon>Pseudomonadota</taxon>
        <taxon>Alphaproteobacteria</taxon>
        <taxon>Hyphomicrobiales</taxon>
        <taxon>Aurantimonadaceae</taxon>
        <taxon>Martelella</taxon>
    </lineage>
</organism>
<keyword evidence="3 5" id="KW-0067">ATP-binding</keyword>
<dbReference type="Proteomes" id="UP001549164">
    <property type="component" value="Unassembled WGS sequence"/>
</dbReference>
<dbReference type="PROSITE" id="PS50893">
    <property type="entry name" value="ABC_TRANSPORTER_2"/>
    <property type="match status" value="1"/>
</dbReference>
<evidence type="ECO:0000256" key="3">
    <source>
        <dbReference type="ARBA" id="ARBA00022840"/>
    </source>
</evidence>
<protein>
    <submittedName>
        <fullName evidence="5">Iron complex transport system ATP-binding protein</fullName>
    </submittedName>
</protein>
<dbReference type="InterPro" id="IPR003593">
    <property type="entry name" value="AAA+_ATPase"/>
</dbReference>
<reference evidence="5 6" key="1">
    <citation type="submission" date="2024-06" db="EMBL/GenBank/DDBJ databases">
        <title>Genomic Encyclopedia of Type Strains, Phase IV (KMG-IV): sequencing the most valuable type-strain genomes for metagenomic binning, comparative biology and taxonomic classification.</title>
        <authorList>
            <person name="Goeker M."/>
        </authorList>
    </citation>
    <scope>NUCLEOTIDE SEQUENCE [LARGE SCALE GENOMIC DNA]</scope>
    <source>
        <strain evidence="5 6">DSM 28102</strain>
    </source>
</reference>
<name>A0ABV2ICY0_9HYPH</name>
<comment type="similarity">
    <text evidence="1">Belongs to the ABC transporter superfamily.</text>
</comment>
<dbReference type="GO" id="GO:0005524">
    <property type="term" value="F:ATP binding"/>
    <property type="evidence" value="ECO:0007669"/>
    <property type="project" value="UniProtKB-KW"/>
</dbReference>
<dbReference type="Pfam" id="PF00005">
    <property type="entry name" value="ABC_tran"/>
    <property type="match status" value="1"/>
</dbReference>
<dbReference type="PROSITE" id="PS00211">
    <property type="entry name" value="ABC_TRANSPORTER_1"/>
    <property type="match status" value="1"/>
</dbReference>